<evidence type="ECO:0000313" key="7">
    <source>
        <dbReference type="EMBL" id="MBW9110348.1"/>
    </source>
</evidence>
<dbReference type="EMBL" id="JAEUAX010000005">
    <property type="protein sequence ID" value="MBW9110348.1"/>
    <property type="molecule type" value="Genomic_DNA"/>
</dbReference>
<dbReference type="RefSeq" id="WP_220289155.1">
    <property type="nucleotide sequence ID" value="NZ_JAEUAX010000005.1"/>
</dbReference>
<evidence type="ECO:0000256" key="5">
    <source>
        <dbReference type="SAM" id="MobiDB-lite"/>
    </source>
</evidence>
<dbReference type="SUPFAM" id="SSF46689">
    <property type="entry name" value="Homeodomain-like"/>
    <property type="match status" value="1"/>
</dbReference>
<proteinExistence type="predicted"/>
<comment type="caution">
    <text evidence="7">The sequence shown here is derived from an EMBL/GenBank/DDBJ whole genome shotgun (WGS) entry which is preliminary data.</text>
</comment>
<sequence>MTSRPRAAERTPRREHASTPERRRQIVKAALASFAEHGYERASLRDIATRADLTHAALLRHFSGKDELLLAALAQREADEEEMAARIGASNMPAEKILGVVLEDEFADPDYQRNWMALTVAATNPAHPAHEFFVGRRERMRGRFTSGPLPLARETGETTADEKATLVLAMVDGLRIQWLLDPSRDALSLLELFMKLFGGPADEEHTRLKVSVGPL</sequence>
<evidence type="ECO:0000313" key="8">
    <source>
        <dbReference type="Proteomes" id="UP000777440"/>
    </source>
</evidence>
<dbReference type="PANTHER" id="PTHR30055:SF234">
    <property type="entry name" value="HTH-TYPE TRANSCRIPTIONAL REGULATOR BETI"/>
    <property type="match status" value="1"/>
</dbReference>
<feature type="DNA-binding region" description="H-T-H motif" evidence="4">
    <location>
        <begin position="43"/>
        <end position="62"/>
    </location>
</feature>
<keyword evidence="2 4" id="KW-0238">DNA-binding</keyword>
<evidence type="ECO:0000256" key="2">
    <source>
        <dbReference type="ARBA" id="ARBA00023125"/>
    </source>
</evidence>
<reference evidence="7 8" key="1">
    <citation type="journal article" date="2021" name="MBio">
        <title>Poor Competitiveness of Bradyrhizobium in Pigeon Pea Root Colonization in Indian Soils.</title>
        <authorList>
            <person name="Chalasani D."/>
            <person name="Basu A."/>
            <person name="Pullabhotla S.V.S.R.N."/>
            <person name="Jorrin B."/>
            <person name="Neal A.L."/>
            <person name="Poole P.S."/>
            <person name="Podile A.R."/>
            <person name="Tkacz A."/>
        </authorList>
    </citation>
    <scope>NUCLEOTIDE SEQUENCE [LARGE SCALE GENOMIC DNA]</scope>
    <source>
        <strain evidence="7 8">HU12</strain>
    </source>
</reference>
<keyword evidence="8" id="KW-1185">Reference proteome</keyword>
<evidence type="ECO:0000256" key="3">
    <source>
        <dbReference type="ARBA" id="ARBA00023163"/>
    </source>
</evidence>
<dbReference type="PROSITE" id="PS50977">
    <property type="entry name" value="HTH_TETR_2"/>
    <property type="match status" value="1"/>
</dbReference>
<dbReference type="InterPro" id="IPR009057">
    <property type="entry name" value="Homeodomain-like_sf"/>
</dbReference>
<dbReference type="PRINTS" id="PR00455">
    <property type="entry name" value="HTHTETR"/>
</dbReference>
<dbReference type="InterPro" id="IPR036271">
    <property type="entry name" value="Tet_transcr_reg_TetR-rel_C_sf"/>
</dbReference>
<dbReference type="Gene3D" id="1.10.357.10">
    <property type="entry name" value="Tetracycline Repressor, domain 2"/>
    <property type="match status" value="1"/>
</dbReference>
<dbReference type="SUPFAM" id="SSF48498">
    <property type="entry name" value="Tetracyclin repressor-like, C-terminal domain"/>
    <property type="match status" value="1"/>
</dbReference>
<keyword evidence="1" id="KW-0805">Transcription regulation</keyword>
<accession>A0ABS7HYL9</accession>
<feature type="domain" description="HTH tetR-type" evidence="6">
    <location>
        <begin position="20"/>
        <end position="80"/>
    </location>
</feature>
<evidence type="ECO:0000256" key="1">
    <source>
        <dbReference type="ARBA" id="ARBA00023015"/>
    </source>
</evidence>
<feature type="region of interest" description="Disordered" evidence="5">
    <location>
        <begin position="1"/>
        <end position="22"/>
    </location>
</feature>
<dbReference type="PANTHER" id="PTHR30055">
    <property type="entry name" value="HTH-TYPE TRANSCRIPTIONAL REGULATOR RUTR"/>
    <property type="match status" value="1"/>
</dbReference>
<dbReference type="InterPro" id="IPR050109">
    <property type="entry name" value="HTH-type_TetR-like_transc_reg"/>
</dbReference>
<protein>
    <submittedName>
        <fullName evidence="7">TetR/AcrR family transcriptional regulator</fullName>
    </submittedName>
</protein>
<name>A0ABS7HYL9_9MICO</name>
<dbReference type="Pfam" id="PF00440">
    <property type="entry name" value="TetR_N"/>
    <property type="match status" value="1"/>
</dbReference>
<evidence type="ECO:0000256" key="4">
    <source>
        <dbReference type="PROSITE-ProRule" id="PRU00335"/>
    </source>
</evidence>
<dbReference type="Proteomes" id="UP000777440">
    <property type="component" value="Unassembled WGS sequence"/>
</dbReference>
<gene>
    <name evidence="7" type="ORF">JNB61_11240</name>
</gene>
<evidence type="ECO:0000259" key="6">
    <source>
        <dbReference type="PROSITE" id="PS50977"/>
    </source>
</evidence>
<dbReference type="InterPro" id="IPR001647">
    <property type="entry name" value="HTH_TetR"/>
</dbReference>
<organism evidence="7 8">
    <name type="scientific">Microbacterium ureisolvens</name>
    <dbReference type="NCBI Taxonomy" id="2781186"/>
    <lineage>
        <taxon>Bacteria</taxon>
        <taxon>Bacillati</taxon>
        <taxon>Actinomycetota</taxon>
        <taxon>Actinomycetes</taxon>
        <taxon>Micrococcales</taxon>
        <taxon>Microbacteriaceae</taxon>
        <taxon>Microbacterium</taxon>
    </lineage>
</organism>
<keyword evidence="3" id="KW-0804">Transcription</keyword>